<evidence type="ECO:0000256" key="1">
    <source>
        <dbReference type="ARBA" id="ARBA00004123"/>
    </source>
</evidence>
<evidence type="ECO:0000256" key="5">
    <source>
        <dbReference type="ARBA" id="ARBA00023015"/>
    </source>
</evidence>
<dbReference type="InterPro" id="IPR036893">
    <property type="entry name" value="SBP_sf"/>
</dbReference>
<dbReference type="AlphaFoldDB" id="A0A9Q1KCL9"/>
<reference evidence="12" key="1">
    <citation type="submission" date="2022-04" db="EMBL/GenBank/DDBJ databases">
        <title>Carnegiea gigantea Genome sequencing and assembly v2.</title>
        <authorList>
            <person name="Copetti D."/>
            <person name="Sanderson M.J."/>
            <person name="Burquez A."/>
            <person name="Wojciechowski M.F."/>
        </authorList>
    </citation>
    <scope>NUCLEOTIDE SEQUENCE</scope>
    <source>
        <strain evidence="12">SGP5-SGP5p</strain>
        <tissue evidence="12">Aerial part</tissue>
    </source>
</reference>
<dbReference type="GO" id="GO:0005634">
    <property type="term" value="C:nucleus"/>
    <property type="evidence" value="ECO:0007669"/>
    <property type="project" value="UniProtKB-SubCell"/>
</dbReference>
<evidence type="ECO:0000256" key="7">
    <source>
        <dbReference type="ARBA" id="ARBA00023163"/>
    </source>
</evidence>
<dbReference type="OrthoDB" id="514967at2759"/>
<dbReference type="Gene3D" id="4.10.1100.10">
    <property type="entry name" value="Transcription factor, SBP-box domain"/>
    <property type="match status" value="1"/>
</dbReference>
<evidence type="ECO:0000256" key="4">
    <source>
        <dbReference type="ARBA" id="ARBA00022833"/>
    </source>
</evidence>
<dbReference type="PROSITE" id="PS51141">
    <property type="entry name" value="ZF_SBP"/>
    <property type="match status" value="1"/>
</dbReference>
<evidence type="ECO:0000313" key="13">
    <source>
        <dbReference type="Proteomes" id="UP001153076"/>
    </source>
</evidence>
<dbReference type="InterPro" id="IPR044817">
    <property type="entry name" value="SBP-like"/>
</dbReference>
<dbReference type="PANTHER" id="PTHR31251:SF226">
    <property type="entry name" value="SQUAMOSA PROMOTER-BINDING-LIKE PROTEIN 6"/>
    <property type="match status" value="1"/>
</dbReference>
<accession>A0A9Q1KCL9</accession>
<proteinExistence type="predicted"/>
<keyword evidence="4" id="KW-0862">Zinc</keyword>
<comment type="caution">
    <text evidence="12">The sequence shown here is derived from an EMBL/GenBank/DDBJ whole genome shotgun (WGS) entry which is preliminary data.</text>
</comment>
<dbReference type="GO" id="GO:0003677">
    <property type="term" value="F:DNA binding"/>
    <property type="evidence" value="ECO:0007669"/>
    <property type="project" value="UniProtKB-KW"/>
</dbReference>
<dbReference type="GO" id="GO:0008270">
    <property type="term" value="F:zinc ion binding"/>
    <property type="evidence" value="ECO:0007669"/>
    <property type="project" value="UniProtKB-KW"/>
</dbReference>
<evidence type="ECO:0000256" key="10">
    <source>
        <dbReference type="SAM" id="MobiDB-lite"/>
    </source>
</evidence>
<evidence type="ECO:0000259" key="11">
    <source>
        <dbReference type="PROSITE" id="PS51141"/>
    </source>
</evidence>
<keyword evidence="13" id="KW-1185">Reference proteome</keyword>
<dbReference type="Pfam" id="PF03110">
    <property type="entry name" value="SBP"/>
    <property type="match status" value="1"/>
</dbReference>
<protein>
    <recommendedName>
        <fullName evidence="11">SBP-type domain-containing protein</fullName>
    </recommendedName>
</protein>
<comment type="subcellular location">
    <subcellularLocation>
        <location evidence="1">Nucleus</location>
    </subcellularLocation>
</comment>
<dbReference type="EMBL" id="JAKOGI010000182">
    <property type="protein sequence ID" value="KAJ8440888.1"/>
    <property type="molecule type" value="Genomic_DNA"/>
</dbReference>
<name>A0A9Q1KCL9_9CARY</name>
<keyword evidence="7" id="KW-0804">Transcription</keyword>
<dbReference type="Proteomes" id="UP001153076">
    <property type="component" value="Unassembled WGS sequence"/>
</dbReference>
<evidence type="ECO:0000313" key="12">
    <source>
        <dbReference type="EMBL" id="KAJ8440888.1"/>
    </source>
</evidence>
<keyword evidence="6" id="KW-0238">DNA-binding</keyword>
<evidence type="ECO:0000256" key="6">
    <source>
        <dbReference type="ARBA" id="ARBA00023125"/>
    </source>
</evidence>
<sequence>MHVDPYCICLDLIKQLTLLSQLLRRTFSVPLSDGRGAWLSDELGIPADGHGRCKNQEMGYEIKPFANIEGCPLVSNTQALERLDFMDLDFSDEIRKSYSVSREPNGEVFRGEIATDAYGNVISPLCEEKDSGSRLSTDFMQSNSQDYSLIDLKLGRLADGGVAVTSEPESSAVSSFLGKRARSTKLYPRSTCCQVFGCNKDLSSFKGYYKRHKVCDVHTKTTKVIVDGIEQRFCQQCSRFHLLAEFDDGKRSCRRRLAAHNKRRRKPQLNSQPGMGMAGFSSSFSFQEVLPSIIVGPGQRMDNFPAGVKEDIVAIGNLGVQSLSDIQQNSRALSLLSAPSHNMPLGAAITSPLIHKGSHADSSPGHAGGHSGGLFRKVSESGLHASGMYSMDGAQVELTMIDPRDDSVVDLKLQGDDICCTSNIRNASNNQPLGHGGILDLLQLSSHLQRIEQQRHSTESEVG</sequence>
<keyword evidence="8" id="KW-0539">Nucleus</keyword>
<dbReference type="PANTHER" id="PTHR31251">
    <property type="entry name" value="SQUAMOSA PROMOTER-BINDING-LIKE PROTEIN 4"/>
    <property type="match status" value="1"/>
</dbReference>
<keyword evidence="5" id="KW-0805">Transcription regulation</keyword>
<feature type="region of interest" description="Disordered" evidence="10">
    <location>
        <begin position="356"/>
        <end position="375"/>
    </location>
</feature>
<feature type="domain" description="SBP-type" evidence="11">
    <location>
        <begin position="190"/>
        <end position="267"/>
    </location>
</feature>
<evidence type="ECO:0000256" key="8">
    <source>
        <dbReference type="ARBA" id="ARBA00023242"/>
    </source>
</evidence>
<evidence type="ECO:0000256" key="2">
    <source>
        <dbReference type="ARBA" id="ARBA00022723"/>
    </source>
</evidence>
<gene>
    <name evidence="12" type="ORF">Cgig2_022744</name>
</gene>
<keyword evidence="3 9" id="KW-0863">Zinc-finger</keyword>
<dbReference type="InterPro" id="IPR004333">
    <property type="entry name" value="SBP_dom"/>
</dbReference>
<dbReference type="SUPFAM" id="SSF103612">
    <property type="entry name" value="SBT domain"/>
    <property type="match status" value="1"/>
</dbReference>
<keyword evidence="2" id="KW-0479">Metal-binding</keyword>
<evidence type="ECO:0000256" key="3">
    <source>
        <dbReference type="ARBA" id="ARBA00022771"/>
    </source>
</evidence>
<dbReference type="FunFam" id="4.10.1100.10:FF:000001">
    <property type="entry name" value="Squamosa promoter-binding-like protein 14"/>
    <property type="match status" value="1"/>
</dbReference>
<evidence type="ECO:0000256" key="9">
    <source>
        <dbReference type="PROSITE-ProRule" id="PRU00470"/>
    </source>
</evidence>
<organism evidence="12 13">
    <name type="scientific">Carnegiea gigantea</name>
    <dbReference type="NCBI Taxonomy" id="171969"/>
    <lineage>
        <taxon>Eukaryota</taxon>
        <taxon>Viridiplantae</taxon>
        <taxon>Streptophyta</taxon>
        <taxon>Embryophyta</taxon>
        <taxon>Tracheophyta</taxon>
        <taxon>Spermatophyta</taxon>
        <taxon>Magnoliopsida</taxon>
        <taxon>eudicotyledons</taxon>
        <taxon>Gunneridae</taxon>
        <taxon>Pentapetalae</taxon>
        <taxon>Caryophyllales</taxon>
        <taxon>Cactineae</taxon>
        <taxon>Cactaceae</taxon>
        <taxon>Cactoideae</taxon>
        <taxon>Echinocereeae</taxon>
        <taxon>Carnegiea</taxon>
    </lineage>
</organism>